<comment type="caution">
    <text evidence="2">The sequence shown here is derived from an EMBL/GenBank/DDBJ whole genome shotgun (WGS) entry which is preliminary data.</text>
</comment>
<feature type="region of interest" description="Disordered" evidence="1">
    <location>
        <begin position="83"/>
        <end position="105"/>
    </location>
</feature>
<name>A0ABR3Y8S9_9EURO</name>
<organism evidence="2 3">
    <name type="scientific">Paecilomyces lecythidis</name>
    <dbReference type="NCBI Taxonomy" id="3004212"/>
    <lineage>
        <taxon>Eukaryota</taxon>
        <taxon>Fungi</taxon>
        <taxon>Dikarya</taxon>
        <taxon>Ascomycota</taxon>
        <taxon>Pezizomycotina</taxon>
        <taxon>Eurotiomycetes</taxon>
        <taxon>Eurotiomycetidae</taxon>
        <taxon>Eurotiales</taxon>
        <taxon>Thermoascaceae</taxon>
        <taxon>Paecilomyces</taxon>
    </lineage>
</organism>
<reference evidence="2 3" key="1">
    <citation type="journal article" date="2024" name="IMA Fungus">
        <title>IMA Genome - F19 : A genome assembly and annotation guide to empower mycologists, including annotated draft genome sequences of Ceratocystis pirilliformis, Diaporthe australafricana, Fusarium ophioides, Paecilomyces lecythidis, and Sporothrix stenoceras.</title>
        <authorList>
            <person name="Aylward J."/>
            <person name="Wilson A.M."/>
            <person name="Visagie C.M."/>
            <person name="Spraker J."/>
            <person name="Barnes I."/>
            <person name="Buitendag C."/>
            <person name="Ceriani C."/>
            <person name="Del Mar Angel L."/>
            <person name="du Plessis D."/>
            <person name="Fuchs T."/>
            <person name="Gasser K."/>
            <person name="Kramer D."/>
            <person name="Li W."/>
            <person name="Munsamy K."/>
            <person name="Piso A."/>
            <person name="Price J.L."/>
            <person name="Sonnekus B."/>
            <person name="Thomas C."/>
            <person name="van der Nest A."/>
            <person name="van Dijk A."/>
            <person name="van Heerden A."/>
            <person name="van Vuuren N."/>
            <person name="Yilmaz N."/>
            <person name="Duong T.A."/>
            <person name="van der Merwe N.A."/>
            <person name="Wingfield M.J."/>
            <person name="Wingfield B.D."/>
        </authorList>
    </citation>
    <scope>NUCLEOTIDE SEQUENCE [LARGE SCALE GENOMIC DNA]</scope>
    <source>
        <strain evidence="2 3">CMW 18167</strain>
    </source>
</reference>
<gene>
    <name evidence="2" type="ORF">Plec18167_002068</name>
</gene>
<evidence type="ECO:0000313" key="2">
    <source>
        <dbReference type="EMBL" id="KAL1884478.1"/>
    </source>
</evidence>
<evidence type="ECO:0008006" key="4">
    <source>
        <dbReference type="Google" id="ProtNLM"/>
    </source>
</evidence>
<protein>
    <recommendedName>
        <fullName evidence="4">F-box domain-containing protein</fullName>
    </recommendedName>
</protein>
<dbReference type="EMBL" id="JAVDPF010000004">
    <property type="protein sequence ID" value="KAL1884478.1"/>
    <property type="molecule type" value="Genomic_DNA"/>
</dbReference>
<evidence type="ECO:0000313" key="3">
    <source>
        <dbReference type="Proteomes" id="UP001583193"/>
    </source>
</evidence>
<proteinExistence type="predicted"/>
<dbReference type="Proteomes" id="UP001583193">
    <property type="component" value="Unassembled WGS sequence"/>
</dbReference>
<accession>A0ABR3Y8S9</accession>
<sequence>MANLQDLPLELVVIILDCTDDASTLRDCCLVSKRLGTIAQSLLYQYFIQTLPSSPHSLQHPLGLLTRTLVSCSRLGGNVRDLDIDASDEHDPDNNLGRSPPQYSGEILKTNDISRVLGLYDGDIKAFIDKIRRFPSMSRDAWLHSLQLEPNLLTLLLLLHTPNLRRLVISVDQLSLNSLNSLVRISHGGIPGLSFMGNLKRLHLRCPTADQGNKVVLSDIMPLLFLPCLEQLWIDRCSEDDADESFLTQLFNIPPGTLSVTMISFRQSCVGAASIQMLIRACKALRSFRYNIGTSNAIQFNPEELYSALYDQRNNLEDVRVNLSSMEQDFAPTWKDRDYGSFYEFDKLKTLSVDQPFLKDLSDFPPSLRHLFLQGCQSPVFQAMSHVSAQSIGGLLPLLTEVSLFSDVLYPGRMLDLPSRGATDLLFDESCEKLSGLFFGTNVDLQFESGLFEKTVDDYDFAFNYGIPGTFWPLVSLG</sequence>
<keyword evidence="3" id="KW-1185">Reference proteome</keyword>
<evidence type="ECO:0000256" key="1">
    <source>
        <dbReference type="SAM" id="MobiDB-lite"/>
    </source>
</evidence>
<dbReference type="Gene3D" id="3.80.10.10">
    <property type="entry name" value="Ribonuclease Inhibitor"/>
    <property type="match status" value="1"/>
</dbReference>
<feature type="compositionally biased region" description="Basic and acidic residues" evidence="1">
    <location>
        <begin position="83"/>
        <end position="93"/>
    </location>
</feature>
<dbReference type="InterPro" id="IPR032675">
    <property type="entry name" value="LRR_dom_sf"/>
</dbReference>